<dbReference type="GO" id="GO:0003700">
    <property type="term" value="F:DNA-binding transcription factor activity"/>
    <property type="evidence" value="ECO:0007669"/>
    <property type="project" value="InterPro"/>
</dbReference>
<dbReference type="SMART" id="SM00422">
    <property type="entry name" value="HTH_MERR"/>
    <property type="match status" value="1"/>
</dbReference>
<dbReference type="AlphaFoldDB" id="A0A2N5GPA4"/>
<feature type="domain" description="HTH merR-type" evidence="3">
    <location>
        <begin position="4"/>
        <end position="73"/>
    </location>
</feature>
<dbReference type="RefSeq" id="WP_101576369.1">
    <property type="nucleotide sequence ID" value="NZ_PGVA01000013.1"/>
</dbReference>
<dbReference type="CDD" id="cd01109">
    <property type="entry name" value="HTH_YyaN"/>
    <property type="match status" value="1"/>
</dbReference>
<organism evidence="4 6">
    <name type="scientific">Bacillus canaveralius</name>
    <dbReference type="NCBI Taxonomy" id="1403243"/>
    <lineage>
        <taxon>Bacteria</taxon>
        <taxon>Bacillati</taxon>
        <taxon>Bacillota</taxon>
        <taxon>Bacilli</taxon>
        <taxon>Bacillales</taxon>
        <taxon>Bacillaceae</taxon>
        <taxon>Bacillus</taxon>
    </lineage>
</organism>
<dbReference type="InterPro" id="IPR000551">
    <property type="entry name" value="MerR-type_HTH_dom"/>
</dbReference>
<comment type="caution">
    <text evidence="4">The sequence shown here is derived from an EMBL/GenBank/DDBJ whole genome shotgun (WGS) entry which is preliminary data.</text>
</comment>
<evidence type="ECO:0000256" key="2">
    <source>
        <dbReference type="SAM" id="Coils"/>
    </source>
</evidence>
<dbReference type="PANTHER" id="PTHR30204:SF82">
    <property type="entry name" value="TRANSCRIPTIONAL REGULATOR, MERR FAMILY"/>
    <property type="match status" value="1"/>
</dbReference>
<name>A0A2N5GPA4_9BACI</name>
<dbReference type="Pfam" id="PF13411">
    <property type="entry name" value="MerR_1"/>
    <property type="match status" value="1"/>
</dbReference>
<dbReference type="OrthoDB" id="9811174at2"/>
<dbReference type="Proteomes" id="UP000234951">
    <property type="component" value="Unassembled WGS sequence"/>
</dbReference>
<protein>
    <submittedName>
        <fullName evidence="4">MerR family transcriptional regulator</fullName>
    </submittedName>
</protein>
<dbReference type="Proteomes" id="UP000235114">
    <property type="component" value="Unassembled WGS sequence"/>
</dbReference>
<sequence>MEKSFTIQQVSMITGLSGHTLRYYEKIGLLKGVDRNEHGYRQYSETDISWIHFLIRLRITGMTVNDMKSFSDLRSQGESTITARRELLELHQRKVLDEMKALAENLEKIEEKIGHYKKLEGQN</sequence>
<accession>A0A2N5GPA4</accession>
<dbReference type="GO" id="GO:0003677">
    <property type="term" value="F:DNA binding"/>
    <property type="evidence" value="ECO:0007669"/>
    <property type="project" value="UniProtKB-KW"/>
</dbReference>
<dbReference type="InterPro" id="IPR047057">
    <property type="entry name" value="MerR_fam"/>
</dbReference>
<dbReference type="Gene3D" id="1.10.1660.10">
    <property type="match status" value="1"/>
</dbReference>
<evidence type="ECO:0000313" key="6">
    <source>
        <dbReference type="Proteomes" id="UP000234951"/>
    </source>
</evidence>
<dbReference type="EMBL" id="PGVA01000013">
    <property type="protein sequence ID" value="PLR84403.1"/>
    <property type="molecule type" value="Genomic_DNA"/>
</dbReference>
<dbReference type="PROSITE" id="PS50937">
    <property type="entry name" value="HTH_MERR_2"/>
    <property type="match status" value="1"/>
</dbReference>
<proteinExistence type="predicted"/>
<reference evidence="5 7" key="2">
    <citation type="submission" date="2017-12" db="EMBL/GenBank/DDBJ databases">
        <title>Comparative Functional Genomics of Dry Heat Resistant strains isolated from the Viking Spacecraft.</title>
        <authorList>
            <person name="Seuylemezian A."/>
            <person name="Cooper K."/>
            <person name="Vaishampayan P."/>
        </authorList>
    </citation>
    <scope>NUCLEOTIDE SEQUENCE [LARGE SCALE GENOMIC DNA]</scope>
    <source>
        <strain evidence="5 7">ATCC 29669</strain>
    </source>
</reference>
<evidence type="ECO:0000256" key="1">
    <source>
        <dbReference type="ARBA" id="ARBA00023125"/>
    </source>
</evidence>
<evidence type="ECO:0000313" key="7">
    <source>
        <dbReference type="Proteomes" id="UP000235114"/>
    </source>
</evidence>
<dbReference type="PRINTS" id="PR00040">
    <property type="entry name" value="HTHMERR"/>
</dbReference>
<evidence type="ECO:0000259" key="3">
    <source>
        <dbReference type="PROSITE" id="PS50937"/>
    </source>
</evidence>
<keyword evidence="2" id="KW-0175">Coiled coil</keyword>
<feature type="coiled-coil region" evidence="2">
    <location>
        <begin position="92"/>
        <end position="119"/>
    </location>
</feature>
<dbReference type="PANTHER" id="PTHR30204">
    <property type="entry name" value="REDOX-CYCLING DRUG-SENSING TRANSCRIPTIONAL ACTIVATOR SOXR"/>
    <property type="match status" value="1"/>
</dbReference>
<gene>
    <name evidence="4" type="ORF">CU635_06525</name>
    <name evidence="5" type="ORF">CVD25_02270</name>
</gene>
<evidence type="ECO:0000313" key="4">
    <source>
        <dbReference type="EMBL" id="PLR84403.1"/>
    </source>
</evidence>
<keyword evidence="1" id="KW-0238">DNA-binding</keyword>
<dbReference type="SUPFAM" id="SSF46955">
    <property type="entry name" value="Putative DNA-binding domain"/>
    <property type="match status" value="1"/>
</dbReference>
<dbReference type="InterPro" id="IPR009061">
    <property type="entry name" value="DNA-bd_dom_put_sf"/>
</dbReference>
<keyword evidence="7" id="KW-1185">Reference proteome</keyword>
<evidence type="ECO:0000313" key="5">
    <source>
        <dbReference type="EMBL" id="PLS00595.1"/>
    </source>
</evidence>
<dbReference type="EMBL" id="PGVD01000008">
    <property type="protein sequence ID" value="PLS00595.1"/>
    <property type="molecule type" value="Genomic_DNA"/>
</dbReference>
<reference evidence="4 6" key="1">
    <citation type="submission" date="2017-11" db="EMBL/GenBank/DDBJ databases">
        <title>Comparitive Functional Genomics of Dry Heat Resistant strains isolated from the Viking Spacecraft.</title>
        <authorList>
            <person name="Seuylemezian A."/>
            <person name="Cooper K."/>
            <person name="Vaishampayan P."/>
        </authorList>
    </citation>
    <scope>NUCLEOTIDE SEQUENCE [LARGE SCALE GENOMIC DNA]</scope>
    <source>
        <strain evidence="4 6">M4.6</strain>
    </source>
</reference>